<name>B5YCR7_DICT6</name>
<dbReference type="HOGENOM" id="CLU_3288609_0_0_0"/>
<dbReference type="Proteomes" id="UP000001733">
    <property type="component" value="Chromosome"/>
</dbReference>
<dbReference type="KEGG" id="dth:DICTH_0443"/>
<keyword evidence="2" id="KW-1185">Reference proteome</keyword>
<dbReference type="PaxDb" id="309799-DICTH_0443"/>
<dbReference type="EMBL" id="CP001146">
    <property type="protein sequence ID" value="ACI19624.1"/>
    <property type="molecule type" value="Genomic_DNA"/>
</dbReference>
<protein>
    <submittedName>
        <fullName evidence="1">Uncharacterized protein</fullName>
    </submittedName>
</protein>
<organism evidence="1 2">
    <name type="scientific">Dictyoglomus thermophilum (strain ATCC 35947 / DSM 3960 / H-6-12)</name>
    <dbReference type="NCBI Taxonomy" id="309799"/>
    <lineage>
        <taxon>Bacteria</taxon>
        <taxon>Pseudomonadati</taxon>
        <taxon>Dictyoglomota</taxon>
        <taxon>Dictyoglomia</taxon>
        <taxon>Dictyoglomales</taxon>
        <taxon>Dictyoglomaceae</taxon>
        <taxon>Dictyoglomus</taxon>
    </lineage>
</organism>
<sequence>MRVYEYFLSCELYIEFSIEMKFLRLMATTYITHMTHEYSK</sequence>
<gene>
    <name evidence="1" type="ordered locus">DICTH_0443</name>
</gene>
<evidence type="ECO:0000313" key="2">
    <source>
        <dbReference type="Proteomes" id="UP000001733"/>
    </source>
</evidence>
<accession>B5YCR7</accession>
<proteinExistence type="predicted"/>
<dbReference type="STRING" id="309799.DICTH_0443"/>
<evidence type="ECO:0000313" key="1">
    <source>
        <dbReference type="EMBL" id="ACI19624.1"/>
    </source>
</evidence>
<reference evidence="1 2" key="1">
    <citation type="journal article" date="2014" name="Genome Announc.">
        <title>Complete Genome Sequence of the Extreme Thermophile Dictyoglomus thermophilum H-6-12.</title>
        <authorList>
            <person name="Coil D.A."/>
            <person name="Badger J.H."/>
            <person name="Forberger H.C."/>
            <person name="Riggs F."/>
            <person name="Madupu R."/>
            <person name="Fedorova N."/>
            <person name="Ward N."/>
            <person name="Robb F.T."/>
            <person name="Eisen J.A."/>
        </authorList>
    </citation>
    <scope>NUCLEOTIDE SEQUENCE [LARGE SCALE GENOMIC DNA]</scope>
    <source>
        <strain evidence="2">ATCC 35947 / DSM 3960 / H-6-12</strain>
    </source>
</reference>
<dbReference type="AlphaFoldDB" id="B5YCR7"/>